<dbReference type="InterPro" id="IPR006689">
    <property type="entry name" value="Small_GTPase_ARF/SAR"/>
</dbReference>
<evidence type="ECO:0000313" key="6">
    <source>
        <dbReference type="Proteomes" id="UP001362999"/>
    </source>
</evidence>
<protein>
    <submittedName>
        <fullName evidence="5">ADP-ribosylation factor family-domain-containing protein</fullName>
    </submittedName>
</protein>
<sequence>MGSTISTLTGRTAHLLGLPKTFELVMLGLDDAGKTSFYFRVTRLHELPRGVLPTTISTMGWNIDNFVYGRHRITIWDFGGSRTIRTLSRSYLWNAHAFIFVLDAASPTRFAEAKQELMWLWQRTEKQHPVLVLANKIDLYGAEKLNVIEDALDIETMASSGRLIALKGVSAITGEGVDEALEWSVENISHELIAETEQAKKAVRARN</sequence>
<dbReference type="GO" id="GO:0046872">
    <property type="term" value="F:metal ion binding"/>
    <property type="evidence" value="ECO:0007669"/>
    <property type="project" value="UniProtKB-KW"/>
</dbReference>
<dbReference type="PROSITE" id="PS51417">
    <property type="entry name" value="ARF"/>
    <property type="match status" value="1"/>
</dbReference>
<dbReference type="InterPro" id="IPR027417">
    <property type="entry name" value="P-loop_NTPase"/>
</dbReference>
<gene>
    <name evidence="5" type="ORF">R3P38DRAFT_1059417</name>
</gene>
<feature type="binding site" evidence="3">
    <location>
        <position position="80"/>
    </location>
    <ligand>
        <name>GTP</name>
        <dbReference type="ChEBI" id="CHEBI:37565"/>
    </ligand>
</feature>
<evidence type="ECO:0000256" key="2">
    <source>
        <dbReference type="ARBA" id="ARBA00023134"/>
    </source>
</evidence>
<dbReference type="SMART" id="SM00178">
    <property type="entry name" value="SAR"/>
    <property type="match status" value="1"/>
</dbReference>
<dbReference type="Gene3D" id="3.40.50.300">
    <property type="entry name" value="P-loop containing nucleotide triphosphate hydrolases"/>
    <property type="match status" value="1"/>
</dbReference>
<keyword evidence="4" id="KW-0460">Magnesium</keyword>
<dbReference type="GO" id="GO:0003924">
    <property type="term" value="F:GTPase activity"/>
    <property type="evidence" value="ECO:0007669"/>
    <property type="project" value="InterPro"/>
</dbReference>
<dbReference type="PANTHER" id="PTHR11711">
    <property type="entry name" value="ADP RIBOSYLATION FACTOR-RELATED"/>
    <property type="match status" value="1"/>
</dbReference>
<evidence type="ECO:0000256" key="1">
    <source>
        <dbReference type="ARBA" id="ARBA00022741"/>
    </source>
</evidence>
<keyword evidence="6" id="KW-1185">Reference proteome</keyword>
<name>A0AAW0BGR1_9AGAR</name>
<dbReference type="CDD" id="cd00878">
    <property type="entry name" value="Arf_Arl"/>
    <property type="match status" value="1"/>
</dbReference>
<dbReference type="NCBIfam" id="TIGR00231">
    <property type="entry name" value="small_GTP"/>
    <property type="match status" value="1"/>
</dbReference>
<feature type="binding site" evidence="4">
    <location>
        <position position="35"/>
    </location>
    <ligand>
        <name>Mg(2+)</name>
        <dbReference type="ChEBI" id="CHEBI:18420"/>
    </ligand>
</feature>
<dbReference type="Pfam" id="PF00025">
    <property type="entry name" value="Arf"/>
    <property type="match status" value="1"/>
</dbReference>
<dbReference type="EMBL" id="JAWWNJ010000034">
    <property type="protein sequence ID" value="KAK7025046.1"/>
    <property type="molecule type" value="Genomic_DNA"/>
</dbReference>
<dbReference type="SMART" id="SM00177">
    <property type="entry name" value="ARF"/>
    <property type="match status" value="1"/>
</dbReference>
<keyword evidence="4" id="KW-0479">Metal-binding</keyword>
<evidence type="ECO:0000256" key="3">
    <source>
        <dbReference type="PIRSR" id="PIRSR606689-1"/>
    </source>
</evidence>
<proteinExistence type="predicted"/>
<keyword evidence="1 3" id="KW-0547">Nucleotide-binding</keyword>
<comment type="caution">
    <text evidence="5">The sequence shown here is derived from an EMBL/GenBank/DDBJ whole genome shotgun (WGS) entry which is preliminary data.</text>
</comment>
<feature type="binding site" evidence="4">
    <location>
        <position position="58"/>
    </location>
    <ligand>
        <name>Mg(2+)</name>
        <dbReference type="ChEBI" id="CHEBI:18420"/>
    </ligand>
</feature>
<reference evidence="5 6" key="1">
    <citation type="journal article" date="2024" name="J Genomics">
        <title>Draft genome sequencing and assembly of Favolaschia claudopus CIRM-BRFM 2984 isolated from oak limbs.</title>
        <authorList>
            <person name="Navarro D."/>
            <person name="Drula E."/>
            <person name="Chaduli D."/>
            <person name="Cazenave R."/>
            <person name="Ahrendt S."/>
            <person name="Wang J."/>
            <person name="Lipzen A."/>
            <person name="Daum C."/>
            <person name="Barry K."/>
            <person name="Grigoriev I.V."/>
            <person name="Favel A."/>
            <person name="Rosso M.N."/>
            <person name="Martin F."/>
        </authorList>
    </citation>
    <scope>NUCLEOTIDE SEQUENCE [LARGE SCALE GENOMIC DNA]</scope>
    <source>
        <strain evidence="5 6">CIRM-BRFM 2984</strain>
    </source>
</reference>
<dbReference type="InterPro" id="IPR005225">
    <property type="entry name" value="Small_GTP-bd"/>
</dbReference>
<dbReference type="PRINTS" id="PR00449">
    <property type="entry name" value="RASTRNSFRMNG"/>
</dbReference>
<dbReference type="InterPro" id="IPR024156">
    <property type="entry name" value="Small_GTPase_ARF"/>
</dbReference>
<dbReference type="SUPFAM" id="SSF52540">
    <property type="entry name" value="P-loop containing nucleoside triphosphate hydrolases"/>
    <property type="match status" value="1"/>
</dbReference>
<accession>A0AAW0BGR1</accession>
<organism evidence="5 6">
    <name type="scientific">Favolaschia claudopus</name>
    <dbReference type="NCBI Taxonomy" id="2862362"/>
    <lineage>
        <taxon>Eukaryota</taxon>
        <taxon>Fungi</taxon>
        <taxon>Dikarya</taxon>
        <taxon>Basidiomycota</taxon>
        <taxon>Agaricomycotina</taxon>
        <taxon>Agaricomycetes</taxon>
        <taxon>Agaricomycetidae</taxon>
        <taxon>Agaricales</taxon>
        <taxon>Marasmiineae</taxon>
        <taxon>Mycenaceae</taxon>
        <taxon>Favolaschia</taxon>
    </lineage>
</organism>
<dbReference type="AlphaFoldDB" id="A0AAW0BGR1"/>
<evidence type="ECO:0000256" key="4">
    <source>
        <dbReference type="PIRSR" id="PIRSR606689-2"/>
    </source>
</evidence>
<keyword evidence="2 3" id="KW-0342">GTP-binding</keyword>
<feature type="binding site" evidence="3">
    <location>
        <begin position="135"/>
        <end position="138"/>
    </location>
    <ligand>
        <name>GTP</name>
        <dbReference type="ChEBI" id="CHEBI:37565"/>
    </ligand>
</feature>
<evidence type="ECO:0000313" key="5">
    <source>
        <dbReference type="EMBL" id="KAK7025046.1"/>
    </source>
</evidence>
<dbReference type="GO" id="GO:0005525">
    <property type="term" value="F:GTP binding"/>
    <property type="evidence" value="ECO:0007669"/>
    <property type="project" value="UniProtKB-KW"/>
</dbReference>
<dbReference type="Proteomes" id="UP001362999">
    <property type="component" value="Unassembled WGS sequence"/>
</dbReference>
<feature type="binding site" evidence="3">
    <location>
        <begin position="28"/>
        <end position="35"/>
    </location>
    <ligand>
        <name>GTP</name>
        <dbReference type="ChEBI" id="CHEBI:37565"/>
    </ligand>
</feature>